<gene>
    <name evidence="5" type="ORF">MTP09_04855</name>
</gene>
<dbReference type="PANTHER" id="PTHR31339">
    <property type="entry name" value="PECTIN LYASE-RELATED"/>
    <property type="match status" value="1"/>
</dbReference>
<keyword evidence="6" id="KW-1185">Reference proteome</keyword>
<sequence>MNLINCKNLQMHGITVQNSPKLTVYISQSNGVILNNLKVLNPKWGQNTDGIDISGSRNVLVYNCTVDVGDDGICMKSSSKKDDDSVQLENIIIAKNTVFNAHGGFSIGSNTDGGMNNIFVTDCTFDGTDIGVRVKSNEGIGGKVSNIYIENLTMRNIVNEAISLSSTYENRQVGRTPDNNVKGEKIPEYFNFYFKNIVCTNAETAVDLSGLANSPIHDLFFENVKLTANRGFLAENAKNIMMKNTQINSEGNLFKLKNAENVIYNGKVVK</sequence>
<dbReference type="Gene3D" id="2.160.20.10">
    <property type="entry name" value="Single-stranded right-handed beta-helix, Pectin lyase-like"/>
    <property type="match status" value="1"/>
</dbReference>
<organism evidence="5 6">
    <name type="scientific">Chryseobacterium suipulveris</name>
    <dbReference type="NCBI Taxonomy" id="2929800"/>
    <lineage>
        <taxon>Bacteria</taxon>
        <taxon>Pseudomonadati</taxon>
        <taxon>Bacteroidota</taxon>
        <taxon>Flavobacteriia</taxon>
        <taxon>Flavobacteriales</taxon>
        <taxon>Weeksellaceae</taxon>
        <taxon>Chryseobacterium group</taxon>
        <taxon>Chryseobacterium</taxon>
    </lineage>
</organism>
<dbReference type="GO" id="GO:0016787">
    <property type="term" value="F:hydrolase activity"/>
    <property type="evidence" value="ECO:0007669"/>
    <property type="project" value="UniProtKB-KW"/>
</dbReference>
<keyword evidence="2 4" id="KW-0378">Hydrolase</keyword>
<dbReference type="Pfam" id="PF00295">
    <property type="entry name" value="Glyco_hydro_28"/>
    <property type="match status" value="1"/>
</dbReference>
<dbReference type="EMBL" id="CP094532">
    <property type="protein sequence ID" value="UOE41966.1"/>
    <property type="molecule type" value="Genomic_DNA"/>
</dbReference>
<accession>A0ABY4BWA1</accession>
<dbReference type="PANTHER" id="PTHR31339:SF9">
    <property type="entry name" value="PLASMIN AND FIBRONECTIN-BINDING PROTEIN A"/>
    <property type="match status" value="1"/>
</dbReference>
<evidence type="ECO:0000313" key="5">
    <source>
        <dbReference type="EMBL" id="UOE41966.1"/>
    </source>
</evidence>
<proteinExistence type="inferred from homology"/>
<dbReference type="InterPro" id="IPR012334">
    <property type="entry name" value="Pectin_lyas_fold"/>
</dbReference>
<dbReference type="InterPro" id="IPR011050">
    <property type="entry name" value="Pectin_lyase_fold/virulence"/>
</dbReference>
<protein>
    <submittedName>
        <fullName evidence="5">Glycosyl hydrolase family 28 protein</fullName>
    </submittedName>
</protein>
<dbReference type="Proteomes" id="UP000831460">
    <property type="component" value="Chromosome"/>
</dbReference>
<dbReference type="InterPro" id="IPR000743">
    <property type="entry name" value="Glyco_hydro_28"/>
</dbReference>
<dbReference type="SUPFAM" id="SSF51126">
    <property type="entry name" value="Pectin lyase-like"/>
    <property type="match status" value="1"/>
</dbReference>
<dbReference type="SMART" id="SM00710">
    <property type="entry name" value="PbH1"/>
    <property type="match status" value="6"/>
</dbReference>
<evidence type="ECO:0000256" key="3">
    <source>
        <dbReference type="ARBA" id="ARBA00023295"/>
    </source>
</evidence>
<evidence type="ECO:0000256" key="4">
    <source>
        <dbReference type="RuleBase" id="RU361169"/>
    </source>
</evidence>
<evidence type="ECO:0000313" key="6">
    <source>
        <dbReference type="Proteomes" id="UP000831460"/>
    </source>
</evidence>
<keyword evidence="3 4" id="KW-0326">Glycosidase</keyword>
<evidence type="ECO:0000256" key="1">
    <source>
        <dbReference type="ARBA" id="ARBA00008834"/>
    </source>
</evidence>
<evidence type="ECO:0000256" key="2">
    <source>
        <dbReference type="ARBA" id="ARBA00022801"/>
    </source>
</evidence>
<reference evidence="5 6" key="1">
    <citation type="submission" date="2022-03" db="EMBL/GenBank/DDBJ databases">
        <title>Chryseobacterium sp. isolated from particulate matters in swine house.</title>
        <authorList>
            <person name="Won M."/>
            <person name="Kim S.-J."/>
            <person name="Kwon S.-W."/>
        </authorList>
    </citation>
    <scope>NUCLEOTIDE SEQUENCE [LARGE SCALE GENOMIC DNA]</scope>
    <source>
        <strain evidence="5 6">SC2-2</strain>
    </source>
</reference>
<dbReference type="InterPro" id="IPR006626">
    <property type="entry name" value="PbH1"/>
</dbReference>
<dbReference type="InterPro" id="IPR051801">
    <property type="entry name" value="GH28_Enzymes"/>
</dbReference>
<comment type="similarity">
    <text evidence="1 4">Belongs to the glycosyl hydrolase 28 family.</text>
</comment>
<name>A0ABY4BWA1_9FLAO</name>
<dbReference type="RefSeq" id="WP_243550890.1">
    <property type="nucleotide sequence ID" value="NZ_CP094532.1"/>
</dbReference>